<proteinExistence type="predicted"/>
<dbReference type="EMBL" id="GBXM01104448">
    <property type="protein sequence ID" value="JAH04129.1"/>
    <property type="molecule type" value="Transcribed_RNA"/>
</dbReference>
<sequence length="16" mass="1615">MLRAVSSELASGPPSL</sequence>
<protein>
    <submittedName>
        <fullName evidence="1">Uncharacterized protein</fullName>
    </submittedName>
</protein>
<dbReference type="AlphaFoldDB" id="A0A0E9PHW8"/>
<accession>A0A0E9PHW8</accession>
<evidence type="ECO:0000313" key="1">
    <source>
        <dbReference type="EMBL" id="JAH04129.1"/>
    </source>
</evidence>
<organism evidence="1">
    <name type="scientific">Anguilla anguilla</name>
    <name type="common">European freshwater eel</name>
    <name type="synonym">Muraena anguilla</name>
    <dbReference type="NCBI Taxonomy" id="7936"/>
    <lineage>
        <taxon>Eukaryota</taxon>
        <taxon>Metazoa</taxon>
        <taxon>Chordata</taxon>
        <taxon>Craniata</taxon>
        <taxon>Vertebrata</taxon>
        <taxon>Euteleostomi</taxon>
        <taxon>Actinopterygii</taxon>
        <taxon>Neopterygii</taxon>
        <taxon>Teleostei</taxon>
        <taxon>Anguilliformes</taxon>
        <taxon>Anguillidae</taxon>
        <taxon>Anguilla</taxon>
    </lineage>
</organism>
<name>A0A0E9PHW8_ANGAN</name>
<reference evidence="1" key="1">
    <citation type="submission" date="2014-11" db="EMBL/GenBank/DDBJ databases">
        <authorList>
            <person name="Amaro Gonzalez C."/>
        </authorList>
    </citation>
    <scope>NUCLEOTIDE SEQUENCE</scope>
</reference>
<reference evidence="1" key="2">
    <citation type="journal article" date="2015" name="Fish Shellfish Immunol.">
        <title>Early steps in the European eel (Anguilla anguilla)-Vibrio vulnificus interaction in the gills: Role of the RtxA13 toxin.</title>
        <authorList>
            <person name="Callol A."/>
            <person name="Pajuelo D."/>
            <person name="Ebbesson L."/>
            <person name="Teles M."/>
            <person name="MacKenzie S."/>
            <person name="Amaro C."/>
        </authorList>
    </citation>
    <scope>NUCLEOTIDE SEQUENCE</scope>
</reference>